<evidence type="ECO:0000313" key="2">
    <source>
        <dbReference type="EMBL" id="GFD11139.1"/>
    </source>
</evidence>
<feature type="compositionally biased region" description="Basic and acidic residues" evidence="1">
    <location>
        <begin position="166"/>
        <end position="175"/>
    </location>
</feature>
<organism evidence="2">
    <name type="scientific">Tanacetum cinerariifolium</name>
    <name type="common">Dalmatian daisy</name>
    <name type="synonym">Chrysanthemum cinerariifolium</name>
    <dbReference type="NCBI Taxonomy" id="118510"/>
    <lineage>
        <taxon>Eukaryota</taxon>
        <taxon>Viridiplantae</taxon>
        <taxon>Streptophyta</taxon>
        <taxon>Embryophyta</taxon>
        <taxon>Tracheophyta</taxon>
        <taxon>Spermatophyta</taxon>
        <taxon>Magnoliopsida</taxon>
        <taxon>eudicotyledons</taxon>
        <taxon>Gunneridae</taxon>
        <taxon>Pentapetalae</taxon>
        <taxon>asterids</taxon>
        <taxon>campanulids</taxon>
        <taxon>Asterales</taxon>
        <taxon>Asteraceae</taxon>
        <taxon>Asteroideae</taxon>
        <taxon>Anthemideae</taxon>
        <taxon>Anthemidinae</taxon>
        <taxon>Tanacetum</taxon>
    </lineage>
</organism>
<dbReference type="EMBL" id="BKCJ011257121">
    <property type="protein sequence ID" value="GFD11139.1"/>
    <property type="molecule type" value="Genomic_DNA"/>
</dbReference>
<feature type="compositionally biased region" description="Low complexity" evidence="1">
    <location>
        <begin position="101"/>
        <end position="119"/>
    </location>
</feature>
<comment type="caution">
    <text evidence="2">The sequence shown here is derived from an EMBL/GenBank/DDBJ whole genome shotgun (WGS) entry which is preliminary data.</text>
</comment>
<protein>
    <recommendedName>
        <fullName evidence="3">Integrase, catalytic region, zinc finger, CCHC-type, peptidase aspartic, catalytic</fullName>
    </recommendedName>
</protein>
<reference evidence="2" key="1">
    <citation type="journal article" date="2019" name="Sci. Rep.">
        <title>Draft genome of Tanacetum cinerariifolium, the natural source of mosquito coil.</title>
        <authorList>
            <person name="Yamashiro T."/>
            <person name="Shiraishi A."/>
            <person name="Satake H."/>
            <person name="Nakayama K."/>
        </authorList>
    </citation>
    <scope>NUCLEOTIDE SEQUENCE</scope>
</reference>
<accession>A0A699TPJ4</accession>
<feature type="compositionally biased region" description="Polar residues" evidence="1">
    <location>
        <begin position="176"/>
        <end position="191"/>
    </location>
</feature>
<gene>
    <name evidence="2" type="ORF">Tci_883108</name>
</gene>
<proteinExistence type="predicted"/>
<evidence type="ECO:0000256" key="1">
    <source>
        <dbReference type="SAM" id="MobiDB-lite"/>
    </source>
</evidence>
<feature type="non-terminal residue" evidence="2">
    <location>
        <position position="1"/>
    </location>
</feature>
<dbReference type="AlphaFoldDB" id="A0A699TPJ4"/>
<evidence type="ECO:0008006" key="3">
    <source>
        <dbReference type="Google" id="ProtNLM"/>
    </source>
</evidence>
<sequence length="191" mass="21368">LRVFNKRTRVIVETIHFKFDELPQVASDHVSSDPVPQCQRTALEHDSLSPGLQCQENVPHAAETVTNSNELDLLFSPLFAELLNGSSKVVSKSSAESTADTPNQRQQQNTNPLNTQTTPDHTCQVPTQAPTVMPTENINQAEMIAENAQVEDDEFINIFCTPVQDRGETSSRHVDSSNMHTFYQRNPSEHR</sequence>
<feature type="region of interest" description="Disordered" evidence="1">
    <location>
        <begin position="166"/>
        <end position="191"/>
    </location>
</feature>
<feature type="region of interest" description="Disordered" evidence="1">
    <location>
        <begin position="93"/>
        <end position="127"/>
    </location>
</feature>
<name>A0A699TPJ4_TANCI</name>